<reference evidence="3 4" key="1">
    <citation type="submission" date="2022-06" db="EMBL/GenBank/DDBJ databases">
        <title>Pseudarthrobacter sp. strain RMG13 Genome sequencing and assembly.</title>
        <authorList>
            <person name="Kim I."/>
        </authorList>
    </citation>
    <scope>NUCLEOTIDE SEQUENCE [LARGE SCALE GENOMIC DNA]</scope>
    <source>
        <strain evidence="3 4">RMG13</strain>
    </source>
</reference>
<proteinExistence type="predicted"/>
<dbReference type="RefSeq" id="WP_157238328.1">
    <property type="nucleotide sequence ID" value="NZ_JANCLV010000022.1"/>
</dbReference>
<feature type="region of interest" description="Disordered" evidence="2">
    <location>
        <begin position="1"/>
        <end position="24"/>
    </location>
</feature>
<evidence type="ECO:0000313" key="3">
    <source>
        <dbReference type="EMBL" id="MCP9001943.1"/>
    </source>
</evidence>
<protein>
    <recommendedName>
        <fullName evidence="5">Replication region DNA-binding N-term</fullName>
    </recommendedName>
</protein>
<evidence type="ECO:0000313" key="4">
    <source>
        <dbReference type="Proteomes" id="UP001524318"/>
    </source>
</evidence>
<accession>A0ABT1LTY3</accession>
<organism evidence="3 4">
    <name type="scientific">Pseudarthrobacter humi</name>
    <dbReference type="NCBI Taxonomy" id="2952523"/>
    <lineage>
        <taxon>Bacteria</taxon>
        <taxon>Bacillati</taxon>
        <taxon>Actinomycetota</taxon>
        <taxon>Actinomycetes</taxon>
        <taxon>Micrococcales</taxon>
        <taxon>Micrococcaceae</taxon>
        <taxon>Pseudarthrobacter</taxon>
    </lineage>
</organism>
<feature type="region of interest" description="Disordered" evidence="2">
    <location>
        <begin position="68"/>
        <end position="91"/>
    </location>
</feature>
<keyword evidence="4" id="KW-1185">Reference proteome</keyword>
<feature type="coiled-coil region" evidence="1">
    <location>
        <begin position="94"/>
        <end position="121"/>
    </location>
</feature>
<keyword evidence="1" id="KW-0175">Coiled coil</keyword>
<evidence type="ECO:0000256" key="1">
    <source>
        <dbReference type="SAM" id="Coils"/>
    </source>
</evidence>
<sequence>MSKHPGNAAAMVRQRKKDSNNKRGAVLATLEAMERTRSPITVAEVARLAGVSPWLVRQEPLLDEVRKAQKRHATGSVTSPETTKSTTGSLQVERDLLRQENQRLRHELQRHQRRISELLGDQIDGTDAHSQSLRVQELTDQNAILSKQTSERTQELHHAQQQVAALSSDLQAAHSVNRSLMTELNRPERTRPGRT</sequence>
<dbReference type="EMBL" id="JANCLV010000022">
    <property type="protein sequence ID" value="MCP9001943.1"/>
    <property type="molecule type" value="Genomic_DNA"/>
</dbReference>
<evidence type="ECO:0008006" key="5">
    <source>
        <dbReference type="Google" id="ProtNLM"/>
    </source>
</evidence>
<name>A0ABT1LTY3_9MICC</name>
<evidence type="ECO:0000256" key="2">
    <source>
        <dbReference type="SAM" id="MobiDB-lite"/>
    </source>
</evidence>
<feature type="compositionally biased region" description="Polar residues" evidence="2">
    <location>
        <begin position="75"/>
        <end position="90"/>
    </location>
</feature>
<dbReference type="Proteomes" id="UP001524318">
    <property type="component" value="Unassembled WGS sequence"/>
</dbReference>
<gene>
    <name evidence="3" type="ORF">NFC73_19755</name>
</gene>
<comment type="caution">
    <text evidence="3">The sequence shown here is derived from an EMBL/GenBank/DDBJ whole genome shotgun (WGS) entry which is preliminary data.</text>
</comment>